<sequence>MVSRRRAVAEFLISVAALVTQTYSRNVLNRREEYDDLPSLSAKGILVGTLYQLAYHSAFDRDWGQMRSNKYRGVAYSLCWALIQRRLFPSDGFQQGFGTGGLVGTILYRLWYGVLHPVPGSE</sequence>
<dbReference type="EMBL" id="QQST01000001">
    <property type="protein sequence ID" value="RDI72326.1"/>
    <property type="molecule type" value="Genomic_DNA"/>
</dbReference>
<reference evidence="4" key="2">
    <citation type="submission" date="2016-10" db="EMBL/GenBank/DDBJ databases">
        <authorList>
            <person name="Varghese N."/>
            <person name="Submissions S."/>
        </authorList>
    </citation>
    <scope>NUCLEOTIDE SEQUENCE [LARGE SCALE GENOMIC DNA]</scope>
    <source>
        <strain evidence="4">CGMCC 1.12397</strain>
    </source>
</reference>
<dbReference type="Proteomes" id="UP000199289">
    <property type="component" value="Unassembled WGS sequence"/>
</dbReference>
<feature type="domain" description="DUF8097" evidence="1">
    <location>
        <begin position="1"/>
        <end position="122"/>
    </location>
</feature>
<organism evidence="3 4">
    <name type="scientific">Halopelagius longus</name>
    <dbReference type="NCBI Taxonomy" id="1236180"/>
    <lineage>
        <taxon>Archaea</taxon>
        <taxon>Methanobacteriati</taxon>
        <taxon>Methanobacteriota</taxon>
        <taxon>Stenosarchaea group</taxon>
        <taxon>Halobacteria</taxon>
        <taxon>Halobacteriales</taxon>
        <taxon>Haloferacaceae</taxon>
    </lineage>
</organism>
<dbReference type="AlphaFoldDB" id="A0A1H0Y7L6"/>
<protein>
    <recommendedName>
        <fullName evidence="1">DUF8097 domain-containing protein</fullName>
    </recommendedName>
</protein>
<evidence type="ECO:0000313" key="3">
    <source>
        <dbReference type="EMBL" id="SDQ11165.1"/>
    </source>
</evidence>
<dbReference type="InterPro" id="IPR058410">
    <property type="entry name" value="DUF8097"/>
</dbReference>
<dbReference type="EMBL" id="FNKQ01000001">
    <property type="protein sequence ID" value="SDQ11165.1"/>
    <property type="molecule type" value="Genomic_DNA"/>
</dbReference>
<evidence type="ECO:0000313" key="5">
    <source>
        <dbReference type="Proteomes" id="UP000255421"/>
    </source>
</evidence>
<reference evidence="2 5" key="3">
    <citation type="submission" date="2018-07" db="EMBL/GenBank/DDBJ databases">
        <title>Genome sequence of extremly halophilic archaeon Halopelagius longus strain BC12-B1.</title>
        <authorList>
            <person name="Zhang X."/>
        </authorList>
    </citation>
    <scope>NUCLEOTIDE SEQUENCE [LARGE SCALE GENOMIC DNA]</scope>
    <source>
        <strain evidence="2 5">BC12-B1</strain>
    </source>
</reference>
<dbReference type="OrthoDB" id="209828at2157"/>
<dbReference type="Pfam" id="PF26397">
    <property type="entry name" value="DUF8097"/>
    <property type="match status" value="1"/>
</dbReference>
<dbReference type="RefSeq" id="WP_092532277.1">
    <property type="nucleotide sequence ID" value="NZ_FNKQ01000001.1"/>
</dbReference>
<gene>
    <name evidence="2" type="ORF">DWB78_11725</name>
    <name evidence="3" type="ORF">SAMN05216278_0457</name>
</gene>
<reference evidence="3" key="1">
    <citation type="submission" date="2016-10" db="EMBL/GenBank/DDBJ databases">
        <authorList>
            <person name="de Groot N.N."/>
        </authorList>
    </citation>
    <scope>NUCLEOTIDE SEQUENCE [LARGE SCALE GENOMIC DNA]</scope>
    <source>
        <strain evidence="3">CGMCC 1.12397</strain>
    </source>
</reference>
<accession>A0A1H0Y7L6</accession>
<name>A0A1H0Y7L6_9EURY</name>
<keyword evidence="5" id="KW-1185">Reference proteome</keyword>
<dbReference type="Proteomes" id="UP000255421">
    <property type="component" value="Unassembled WGS sequence"/>
</dbReference>
<evidence type="ECO:0000313" key="2">
    <source>
        <dbReference type="EMBL" id="RDI72326.1"/>
    </source>
</evidence>
<proteinExistence type="predicted"/>
<evidence type="ECO:0000313" key="4">
    <source>
        <dbReference type="Proteomes" id="UP000199289"/>
    </source>
</evidence>
<evidence type="ECO:0000259" key="1">
    <source>
        <dbReference type="Pfam" id="PF26397"/>
    </source>
</evidence>